<proteinExistence type="predicted"/>
<sequence length="403" mass="44714">MEENKNRDKENSVEQDVLKEQTRTGEIKYRQDQRSRIRGGVLQFISLSVLVVLISFLTATFVARRIHSDAFVIDDNSDFAQVLRKSLDNFESSFYDRTKIREVYADLSTSLVGVTNNPELFYEDAYDNVYTGVVMNVQGYILVPYGAVENAEEMIYVRTDRDNDRIYQAELIGRDATIGVALIRVENIGLRPPNFSDSTTVRTAQSVIAMGNPFGESERGTVTFGVISTVNKAFHTTTYDEREVKVYAIETDAILNHGNNGGVLVNMEGEVVGINSLRLTEGLQSGLGAAITSNEARSITRSFINTGEELLPFIGVFGDVITDIPEIGTGFYVQRIAPEGTADRAGLRPTDIILSIDGNPIETATTLDEYIKNKKVGDIVKIRYQRVNEIIEVDATLYGTAVD</sequence>
<feature type="domain" description="PDZ" evidence="4">
    <location>
        <begin position="276"/>
        <end position="388"/>
    </location>
</feature>
<dbReference type="Gene3D" id="2.40.10.120">
    <property type="match status" value="1"/>
</dbReference>
<feature type="transmembrane region" description="Helical" evidence="3">
    <location>
        <begin position="40"/>
        <end position="63"/>
    </location>
</feature>
<keyword evidence="6" id="KW-1185">Reference proteome</keyword>
<evidence type="ECO:0000259" key="4">
    <source>
        <dbReference type="PROSITE" id="PS50106"/>
    </source>
</evidence>
<reference evidence="5" key="1">
    <citation type="submission" date="2021-03" db="EMBL/GenBank/DDBJ databases">
        <title>Proteiniclasticum marinus sp. nov., isolated from tidal flat sediment.</title>
        <authorList>
            <person name="Namirimu T."/>
            <person name="Yang J.-A."/>
            <person name="Yang S.-H."/>
            <person name="Kim Y.-J."/>
            <person name="Kwon K.K."/>
        </authorList>
    </citation>
    <scope>NUCLEOTIDE SEQUENCE</scope>
    <source>
        <strain evidence="5">SCR006</strain>
    </source>
</reference>
<dbReference type="AlphaFoldDB" id="A0A939KKU3"/>
<name>A0A939KKU3_9CLOT</name>
<protein>
    <submittedName>
        <fullName evidence="5">Trypsin-like peptidase domain-containing protein</fullName>
    </submittedName>
</protein>
<dbReference type="SMART" id="SM00228">
    <property type="entry name" value="PDZ"/>
    <property type="match status" value="1"/>
</dbReference>
<dbReference type="InterPro" id="IPR036034">
    <property type="entry name" value="PDZ_sf"/>
</dbReference>
<comment type="caution">
    <text evidence="5">The sequence shown here is derived from an EMBL/GenBank/DDBJ whole genome shotgun (WGS) entry which is preliminary data.</text>
</comment>
<keyword evidence="3" id="KW-0812">Transmembrane</keyword>
<evidence type="ECO:0000313" key="6">
    <source>
        <dbReference type="Proteomes" id="UP000664218"/>
    </source>
</evidence>
<dbReference type="SUPFAM" id="SSF50494">
    <property type="entry name" value="Trypsin-like serine proteases"/>
    <property type="match status" value="1"/>
</dbReference>
<gene>
    <name evidence="5" type="ORF">J3A84_08190</name>
</gene>
<dbReference type="PANTHER" id="PTHR43343:SF3">
    <property type="entry name" value="PROTEASE DO-LIKE 8, CHLOROPLASTIC"/>
    <property type="match status" value="1"/>
</dbReference>
<dbReference type="InterPro" id="IPR001478">
    <property type="entry name" value="PDZ"/>
</dbReference>
<dbReference type="Proteomes" id="UP000664218">
    <property type="component" value="Unassembled WGS sequence"/>
</dbReference>
<dbReference type="PRINTS" id="PR00834">
    <property type="entry name" value="PROTEASES2C"/>
</dbReference>
<evidence type="ECO:0000256" key="3">
    <source>
        <dbReference type="SAM" id="Phobius"/>
    </source>
</evidence>
<organism evidence="5 6">
    <name type="scientific">Proteiniclasticum aestuarii</name>
    <dbReference type="NCBI Taxonomy" id="2817862"/>
    <lineage>
        <taxon>Bacteria</taxon>
        <taxon>Bacillati</taxon>
        <taxon>Bacillota</taxon>
        <taxon>Clostridia</taxon>
        <taxon>Eubacteriales</taxon>
        <taxon>Clostridiaceae</taxon>
        <taxon>Proteiniclasticum</taxon>
    </lineage>
</organism>
<evidence type="ECO:0000256" key="2">
    <source>
        <dbReference type="ARBA" id="ARBA00022801"/>
    </source>
</evidence>
<dbReference type="EMBL" id="JAFNJU010000005">
    <property type="protein sequence ID" value="MBO1265005.1"/>
    <property type="molecule type" value="Genomic_DNA"/>
</dbReference>
<dbReference type="Pfam" id="PF13180">
    <property type="entry name" value="PDZ_2"/>
    <property type="match status" value="1"/>
</dbReference>
<evidence type="ECO:0000313" key="5">
    <source>
        <dbReference type="EMBL" id="MBO1265005.1"/>
    </source>
</evidence>
<dbReference type="Pfam" id="PF13365">
    <property type="entry name" value="Trypsin_2"/>
    <property type="match status" value="1"/>
</dbReference>
<keyword evidence="1" id="KW-0645">Protease</keyword>
<dbReference type="InterPro" id="IPR001940">
    <property type="entry name" value="Peptidase_S1C"/>
</dbReference>
<dbReference type="GO" id="GO:0006508">
    <property type="term" value="P:proteolysis"/>
    <property type="evidence" value="ECO:0007669"/>
    <property type="project" value="UniProtKB-KW"/>
</dbReference>
<keyword evidence="3" id="KW-1133">Transmembrane helix</keyword>
<dbReference type="InterPro" id="IPR051201">
    <property type="entry name" value="Chloro_Bact_Ser_Proteases"/>
</dbReference>
<dbReference type="RefSeq" id="WP_207599524.1">
    <property type="nucleotide sequence ID" value="NZ_JAFNJU010000005.1"/>
</dbReference>
<dbReference type="SUPFAM" id="SSF50156">
    <property type="entry name" value="PDZ domain-like"/>
    <property type="match status" value="1"/>
</dbReference>
<keyword evidence="2" id="KW-0378">Hydrolase</keyword>
<dbReference type="Gene3D" id="2.30.42.10">
    <property type="match status" value="1"/>
</dbReference>
<accession>A0A939KKU3</accession>
<dbReference type="GO" id="GO:0004252">
    <property type="term" value="F:serine-type endopeptidase activity"/>
    <property type="evidence" value="ECO:0007669"/>
    <property type="project" value="InterPro"/>
</dbReference>
<dbReference type="PROSITE" id="PS50106">
    <property type="entry name" value="PDZ"/>
    <property type="match status" value="1"/>
</dbReference>
<dbReference type="PANTHER" id="PTHR43343">
    <property type="entry name" value="PEPTIDASE S12"/>
    <property type="match status" value="1"/>
</dbReference>
<dbReference type="InterPro" id="IPR009003">
    <property type="entry name" value="Peptidase_S1_PA"/>
</dbReference>
<keyword evidence="3" id="KW-0472">Membrane</keyword>
<evidence type="ECO:0000256" key="1">
    <source>
        <dbReference type="ARBA" id="ARBA00022670"/>
    </source>
</evidence>